<dbReference type="AlphaFoldDB" id="A0A251UJG4"/>
<sequence length="355" mass="40590">MAETGSPQFVMASNPLSSASGIICAISMLMYMFLFLWLNKTLLEYMGLPWAYWRECRSVYKWSMAAIVVTQSIGVVVGSIAPILRCFTVLSFRSFAKQNRNYFSVFKVDKYWTENFSEWKESCISFLSSGRRSRALLHNSKNFILSFCIGFQKVVVVSCKIIGLLPIVVVIPFVYFSCCFNLVKRMLFNTSTALSSVETNEDLSKYVLLVEDNTQLAKRTMKGISESMNRLIQKAEKKQHNNLLKLLEEFVGESAALNDVVTFDNDQVQSPLPVEYVNSWSLPVISLTCITVVIPDSRQDRVDNLLKSVGEGLLYTRLVEETLNREAVYVNIRRATMTLWYEVEENCKWLETTLE</sequence>
<keyword evidence="1" id="KW-0472">Membrane</keyword>
<dbReference type="OMA" id="SEWKESC"/>
<reference evidence="2" key="3">
    <citation type="submission" date="2020-06" db="EMBL/GenBank/DDBJ databases">
        <title>Helianthus annuus Genome sequencing and assembly Release 2.</title>
        <authorList>
            <person name="Gouzy J."/>
            <person name="Langlade N."/>
            <person name="Munos S."/>
        </authorList>
    </citation>
    <scope>NUCLEOTIDE SEQUENCE</scope>
    <source>
        <tissue evidence="2">Leaves</tissue>
    </source>
</reference>
<name>A0A251UJG4_HELAN</name>
<reference evidence="2 4" key="1">
    <citation type="journal article" date="2017" name="Nature">
        <title>The sunflower genome provides insights into oil metabolism, flowering and Asterid evolution.</title>
        <authorList>
            <person name="Badouin H."/>
            <person name="Gouzy J."/>
            <person name="Grassa C.J."/>
            <person name="Murat F."/>
            <person name="Staton S.E."/>
            <person name="Cottret L."/>
            <person name="Lelandais-Briere C."/>
            <person name="Owens G.L."/>
            <person name="Carrere S."/>
            <person name="Mayjonade B."/>
            <person name="Legrand L."/>
            <person name="Gill N."/>
            <person name="Kane N.C."/>
            <person name="Bowers J.E."/>
            <person name="Hubner S."/>
            <person name="Bellec A."/>
            <person name="Berard A."/>
            <person name="Berges H."/>
            <person name="Blanchet N."/>
            <person name="Boniface M.C."/>
            <person name="Brunel D."/>
            <person name="Catrice O."/>
            <person name="Chaidir N."/>
            <person name="Claudel C."/>
            <person name="Donnadieu C."/>
            <person name="Faraut T."/>
            <person name="Fievet G."/>
            <person name="Helmstetter N."/>
            <person name="King M."/>
            <person name="Knapp S.J."/>
            <person name="Lai Z."/>
            <person name="Le Paslier M.C."/>
            <person name="Lippi Y."/>
            <person name="Lorenzon L."/>
            <person name="Mandel J.R."/>
            <person name="Marage G."/>
            <person name="Marchand G."/>
            <person name="Marquand E."/>
            <person name="Bret-Mestries E."/>
            <person name="Morien E."/>
            <person name="Nambeesan S."/>
            <person name="Nguyen T."/>
            <person name="Pegot-Espagnet P."/>
            <person name="Pouilly N."/>
            <person name="Raftis F."/>
            <person name="Sallet E."/>
            <person name="Schiex T."/>
            <person name="Thomas J."/>
            <person name="Vandecasteele C."/>
            <person name="Vares D."/>
            <person name="Vear F."/>
            <person name="Vautrin S."/>
            <person name="Crespi M."/>
            <person name="Mangin B."/>
            <person name="Burke J.M."/>
            <person name="Salse J."/>
            <person name="Munos S."/>
            <person name="Vincourt P."/>
            <person name="Rieseberg L.H."/>
            <person name="Langlade N.B."/>
        </authorList>
    </citation>
    <scope>NUCLEOTIDE SEQUENCE [LARGE SCALE GENOMIC DNA]</scope>
    <source>
        <strain evidence="4">cv. SF193</strain>
        <tissue evidence="2">Leaves</tissue>
    </source>
</reference>
<evidence type="ECO:0000313" key="4">
    <source>
        <dbReference type="Proteomes" id="UP000215914"/>
    </source>
</evidence>
<keyword evidence="1" id="KW-1133">Transmembrane helix</keyword>
<feature type="transmembrane region" description="Helical" evidence="1">
    <location>
        <begin position="161"/>
        <end position="183"/>
    </location>
</feature>
<dbReference type="Gramene" id="mRNA:HanXRQr2_Chr06g0248941">
    <property type="protein sequence ID" value="CDS:HanXRQr2_Chr06g0248941.1"/>
    <property type="gene ID" value="HanXRQr2_Chr06g0248941"/>
</dbReference>
<dbReference type="EMBL" id="CM007895">
    <property type="protein sequence ID" value="OTG22471.1"/>
    <property type="molecule type" value="Genomic_DNA"/>
</dbReference>
<evidence type="ECO:0000313" key="2">
    <source>
        <dbReference type="EMBL" id="KAF5801513.1"/>
    </source>
</evidence>
<dbReference type="InParanoid" id="A0A251UJG4"/>
<protein>
    <submittedName>
        <fullName evidence="3">Uncharacterized protein</fullName>
    </submittedName>
</protein>
<evidence type="ECO:0000313" key="3">
    <source>
        <dbReference type="EMBL" id="OTG22471.1"/>
    </source>
</evidence>
<keyword evidence="4" id="KW-1185">Reference proteome</keyword>
<dbReference type="EMBL" id="MNCJ02000321">
    <property type="protein sequence ID" value="KAF5801513.1"/>
    <property type="molecule type" value="Genomic_DNA"/>
</dbReference>
<evidence type="ECO:0000256" key="1">
    <source>
        <dbReference type="SAM" id="Phobius"/>
    </source>
</evidence>
<dbReference type="Proteomes" id="UP000215914">
    <property type="component" value="Chromosome 6"/>
</dbReference>
<feature type="transmembrane region" description="Helical" evidence="1">
    <location>
        <begin position="20"/>
        <end position="38"/>
    </location>
</feature>
<dbReference type="PANTHER" id="PTHR35307">
    <property type="entry name" value="PROTEIN, PUTATIVE-RELATED"/>
    <property type="match status" value="1"/>
</dbReference>
<gene>
    <name evidence="3" type="ORF">HannXRQ_Chr06g0171861</name>
    <name evidence="2" type="ORF">HanXRQr2_Chr06g0248941</name>
</gene>
<dbReference type="PANTHER" id="PTHR35307:SF8">
    <property type="entry name" value="GUSTATORY RECEPTOR"/>
    <property type="match status" value="1"/>
</dbReference>
<proteinExistence type="predicted"/>
<accession>A0A251UJG4</accession>
<organism evidence="3 4">
    <name type="scientific">Helianthus annuus</name>
    <name type="common">Common sunflower</name>
    <dbReference type="NCBI Taxonomy" id="4232"/>
    <lineage>
        <taxon>Eukaryota</taxon>
        <taxon>Viridiplantae</taxon>
        <taxon>Streptophyta</taxon>
        <taxon>Embryophyta</taxon>
        <taxon>Tracheophyta</taxon>
        <taxon>Spermatophyta</taxon>
        <taxon>Magnoliopsida</taxon>
        <taxon>eudicotyledons</taxon>
        <taxon>Gunneridae</taxon>
        <taxon>Pentapetalae</taxon>
        <taxon>asterids</taxon>
        <taxon>campanulids</taxon>
        <taxon>Asterales</taxon>
        <taxon>Asteraceae</taxon>
        <taxon>Asteroideae</taxon>
        <taxon>Heliantheae alliance</taxon>
        <taxon>Heliantheae</taxon>
        <taxon>Helianthus</taxon>
    </lineage>
</organism>
<reference evidence="3" key="2">
    <citation type="submission" date="2017-02" db="EMBL/GenBank/DDBJ databases">
        <title>Sunflower complete genome.</title>
        <authorList>
            <person name="Langlade N."/>
            <person name="Munos S."/>
        </authorList>
    </citation>
    <scope>NUCLEOTIDE SEQUENCE [LARGE SCALE GENOMIC DNA]</scope>
    <source>
        <tissue evidence="3">Leaves</tissue>
    </source>
</reference>
<keyword evidence="1" id="KW-0812">Transmembrane</keyword>
<feature type="transmembrane region" description="Helical" evidence="1">
    <location>
        <begin position="59"/>
        <end position="84"/>
    </location>
</feature>